<protein>
    <submittedName>
        <fullName evidence="1">Uncharacterized protein</fullName>
    </submittedName>
</protein>
<accession>A0ABV7RHH8</accession>
<dbReference type="Proteomes" id="UP001595741">
    <property type="component" value="Unassembled WGS sequence"/>
</dbReference>
<gene>
    <name evidence="1" type="ORF">ACFOLG_07885</name>
</gene>
<evidence type="ECO:0000313" key="1">
    <source>
        <dbReference type="EMBL" id="MFC3532105.1"/>
    </source>
</evidence>
<proteinExistence type="predicted"/>
<comment type="caution">
    <text evidence="1">The sequence shown here is derived from an EMBL/GenBank/DDBJ whole genome shotgun (WGS) entry which is preliminary data.</text>
</comment>
<dbReference type="EMBL" id="JBHRXN010000019">
    <property type="protein sequence ID" value="MFC3532105.1"/>
    <property type="molecule type" value="Genomic_DNA"/>
</dbReference>
<keyword evidence="2" id="KW-1185">Reference proteome</keyword>
<evidence type="ECO:0000313" key="2">
    <source>
        <dbReference type="Proteomes" id="UP001595741"/>
    </source>
</evidence>
<organism evidence="1 2">
    <name type="scientific">Vogesella facilis</name>
    <dbReference type="NCBI Taxonomy" id="1655232"/>
    <lineage>
        <taxon>Bacteria</taxon>
        <taxon>Pseudomonadati</taxon>
        <taxon>Pseudomonadota</taxon>
        <taxon>Betaproteobacteria</taxon>
        <taxon>Neisseriales</taxon>
        <taxon>Chromobacteriaceae</taxon>
        <taxon>Vogesella</taxon>
    </lineage>
</organism>
<dbReference type="RefSeq" id="WP_386090455.1">
    <property type="nucleotide sequence ID" value="NZ_JBHRXN010000019.1"/>
</dbReference>
<reference evidence="2" key="1">
    <citation type="journal article" date="2019" name="Int. J. Syst. Evol. Microbiol.">
        <title>The Global Catalogue of Microorganisms (GCM) 10K type strain sequencing project: providing services to taxonomists for standard genome sequencing and annotation.</title>
        <authorList>
            <consortium name="The Broad Institute Genomics Platform"/>
            <consortium name="The Broad Institute Genome Sequencing Center for Infectious Disease"/>
            <person name="Wu L."/>
            <person name="Ma J."/>
        </authorList>
    </citation>
    <scope>NUCLEOTIDE SEQUENCE [LARGE SCALE GENOMIC DNA]</scope>
    <source>
        <strain evidence="2">KCTC 42742</strain>
    </source>
</reference>
<name>A0ABV7RHH8_9NEIS</name>
<sequence>MNWSEMPEFFEVDLTESFVLGWNISRDSVVFQLEVLLCQGHAMYHEPKPNEWACFHPGTLVFREVQMLAGLPDQSKVRPFIDAAGEYDYGHIDTLSWVGNAFGLSGDFGDVWITAKDVCLVLNPT</sequence>